<name>V4L0A3_EUTSA</name>
<sequence>MRLTSLADLKPFKTGWKVQVKVLHTWKQYQTKSGESLEIILADEMGTKIYATVKKNPLHRFERLMVVGEWKFIENFSLNKASIQDELLPCTLWGKFGEQVYSACQNAGKRGVIIVIRFGKINVFRGERQITRSFQTSKVLIDLNDPDLVCIKCGKKVYKIPKREDEKFCDKTKKLYSCETCDAKISSVSARYKLHLCVMNNTSKIKCFLYDSNAKNIVNQSADEILKGTYDEIRMSFPHALQNLVGKTFQFLICVEKENLYGGSNTYKGWKGLERQSDGGDQSLFMSADQASLMNTHSQEFSDDVSGNIKTPLTKREHDDHKYLVDSSSSSKKSLKVLQRDELEDVVVYFEHSDIYFLWLVNCFYKLNY</sequence>
<dbReference type="GO" id="GO:0008270">
    <property type="term" value="F:zinc ion binding"/>
    <property type="evidence" value="ECO:0007669"/>
    <property type="project" value="UniProtKB-KW"/>
</dbReference>
<evidence type="ECO:0000256" key="4">
    <source>
        <dbReference type="ARBA" id="ARBA00022833"/>
    </source>
</evidence>
<reference evidence="8 9" key="1">
    <citation type="journal article" date="2013" name="Front. Plant Sci.">
        <title>The Reference Genome of the Halophytic Plant Eutrema salsugineum.</title>
        <authorList>
            <person name="Yang R."/>
            <person name="Jarvis D.E."/>
            <person name="Chen H."/>
            <person name="Beilstein M.A."/>
            <person name="Grimwood J."/>
            <person name="Jenkins J."/>
            <person name="Shu S."/>
            <person name="Prochnik S."/>
            <person name="Xin M."/>
            <person name="Ma C."/>
            <person name="Schmutz J."/>
            <person name="Wing R.A."/>
            <person name="Mitchell-Olds T."/>
            <person name="Schumaker K.S."/>
            <person name="Wang X."/>
        </authorList>
    </citation>
    <scope>NUCLEOTIDE SEQUENCE [LARGE SCALE GENOMIC DNA]</scope>
</reference>
<dbReference type="SUPFAM" id="SSF50249">
    <property type="entry name" value="Nucleic acid-binding proteins"/>
    <property type="match status" value="3"/>
</dbReference>
<feature type="domain" description="Replication protein A 70 kDa DNA-binding subunit B/D first OB fold" evidence="6">
    <location>
        <begin position="4"/>
        <end position="81"/>
    </location>
</feature>
<evidence type="ECO:0000313" key="9">
    <source>
        <dbReference type="Proteomes" id="UP000030689"/>
    </source>
</evidence>
<organism evidence="8 9">
    <name type="scientific">Eutrema salsugineum</name>
    <name type="common">Saltwater cress</name>
    <name type="synonym">Sisymbrium salsugineum</name>
    <dbReference type="NCBI Taxonomy" id="72664"/>
    <lineage>
        <taxon>Eukaryota</taxon>
        <taxon>Viridiplantae</taxon>
        <taxon>Streptophyta</taxon>
        <taxon>Embryophyta</taxon>
        <taxon>Tracheophyta</taxon>
        <taxon>Spermatophyta</taxon>
        <taxon>Magnoliopsida</taxon>
        <taxon>eudicotyledons</taxon>
        <taxon>Gunneridae</taxon>
        <taxon>Pentapetalae</taxon>
        <taxon>rosids</taxon>
        <taxon>malvids</taxon>
        <taxon>Brassicales</taxon>
        <taxon>Brassicaceae</taxon>
        <taxon>Eutremeae</taxon>
        <taxon>Eutrema</taxon>
    </lineage>
</organism>
<keyword evidence="9" id="KW-1185">Reference proteome</keyword>
<evidence type="ECO:0000313" key="8">
    <source>
        <dbReference type="EMBL" id="ESQ37019.1"/>
    </source>
</evidence>
<protein>
    <submittedName>
        <fullName evidence="8">Uncharacterized protein</fullName>
    </submittedName>
</protein>
<dbReference type="InterPro" id="IPR047192">
    <property type="entry name" value="Euk_RPA1_DBD_C"/>
</dbReference>
<dbReference type="CDD" id="cd04481">
    <property type="entry name" value="RPA1_DBD_B_like"/>
    <property type="match status" value="1"/>
</dbReference>
<dbReference type="AlphaFoldDB" id="V4L0A3"/>
<accession>V4L0A3</accession>
<dbReference type="eggNOG" id="KOG0851">
    <property type="taxonomic scope" value="Eukaryota"/>
</dbReference>
<dbReference type="InterPro" id="IPR013955">
    <property type="entry name" value="Rep_factor-A_C"/>
</dbReference>
<keyword evidence="3" id="KW-0863">Zinc-finger</keyword>
<dbReference type="Proteomes" id="UP000030689">
    <property type="component" value="Unassembled WGS sequence"/>
</dbReference>
<dbReference type="InterPro" id="IPR012340">
    <property type="entry name" value="NA-bd_OB-fold"/>
</dbReference>
<keyword evidence="2" id="KW-0479">Metal-binding</keyword>
<dbReference type="Gene3D" id="2.40.50.140">
    <property type="entry name" value="Nucleic acid-binding proteins"/>
    <property type="match status" value="2"/>
</dbReference>
<dbReference type="EMBL" id="KI517609">
    <property type="protein sequence ID" value="ESQ37019.1"/>
    <property type="molecule type" value="Genomic_DNA"/>
</dbReference>
<dbReference type="STRING" id="72664.V4L0A3"/>
<dbReference type="CDD" id="cd04476">
    <property type="entry name" value="RPA1_DBD_C"/>
    <property type="match status" value="1"/>
</dbReference>
<keyword evidence="5" id="KW-0238">DNA-binding</keyword>
<dbReference type="OMA" id="YSACQNA"/>
<dbReference type="PANTHER" id="PTHR47165:SF4">
    <property type="entry name" value="OS03G0429900 PROTEIN"/>
    <property type="match status" value="1"/>
</dbReference>
<evidence type="ECO:0000256" key="3">
    <source>
        <dbReference type="ARBA" id="ARBA00022771"/>
    </source>
</evidence>
<dbReference type="PANTHER" id="PTHR47165">
    <property type="entry name" value="OS03G0429900 PROTEIN"/>
    <property type="match status" value="1"/>
</dbReference>
<evidence type="ECO:0000259" key="6">
    <source>
        <dbReference type="Pfam" id="PF02721"/>
    </source>
</evidence>
<evidence type="ECO:0000259" key="7">
    <source>
        <dbReference type="Pfam" id="PF08646"/>
    </source>
</evidence>
<dbReference type="GO" id="GO:0003677">
    <property type="term" value="F:DNA binding"/>
    <property type="evidence" value="ECO:0007669"/>
    <property type="project" value="UniProtKB-KW"/>
</dbReference>
<evidence type="ECO:0000256" key="5">
    <source>
        <dbReference type="ARBA" id="ARBA00023125"/>
    </source>
</evidence>
<gene>
    <name evidence="8" type="ORF">EUTSA_v10003082mg</name>
</gene>
<dbReference type="Gramene" id="ESQ37019">
    <property type="protein sequence ID" value="ESQ37019"/>
    <property type="gene ID" value="EUTSA_v10003082mg"/>
</dbReference>
<dbReference type="KEGG" id="eus:EUTSA_v10003082mg"/>
<proteinExistence type="inferred from homology"/>
<feature type="domain" description="Replication factor A C-terminal" evidence="7">
    <location>
        <begin position="152"/>
        <end position="262"/>
    </location>
</feature>
<keyword evidence="4" id="KW-0862">Zinc</keyword>
<evidence type="ECO:0000256" key="2">
    <source>
        <dbReference type="ARBA" id="ARBA00022723"/>
    </source>
</evidence>
<evidence type="ECO:0000256" key="1">
    <source>
        <dbReference type="ARBA" id="ARBA00005690"/>
    </source>
</evidence>
<dbReference type="Pfam" id="PF08646">
    <property type="entry name" value="Rep_fac-A_C"/>
    <property type="match status" value="1"/>
</dbReference>
<dbReference type="Pfam" id="PF02721">
    <property type="entry name" value="DUF223"/>
    <property type="match status" value="1"/>
</dbReference>
<comment type="similarity">
    <text evidence="1">Belongs to the replication factor A protein 1 family.</text>
</comment>
<dbReference type="CDD" id="cd04480">
    <property type="entry name" value="RPA1_DBD_A_like"/>
    <property type="match status" value="1"/>
</dbReference>
<dbReference type="InterPro" id="IPR003871">
    <property type="entry name" value="RFA1B/D_OB_1st"/>
</dbReference>